<accession>A0A1G4BF79</accession>
<evidence type="ECO:0000256" key="1">
    <source>
        <dbReference type="SAM" id="SignalP"/>
    </source>
</evidence>
<dbReference type="GeneID" id="34558020"/>
<evidence type="ECO:0000313" key="3">
    <source>
        <dbReference type="Proteomes" id="UP000176998"/>
    </source>
</evidence>
<protein>
    <submittedName>
        <fullName evidence="2">Uncharacterized protein</fullName>
    </submittedName>
</protein>
<dbReference type="AlphaFoldDB" id="A0A1G4BF79"/>
<dbReference type="EMBL" id="MJBS01000032">
    <property type="protein sequence ID" value="OHE99962.1"/>
    <property type="molecule type" value="Genomic_DNA"/>
</dbReference>
<sequence length="104" mass="11568">MVKLSLLALIIPVMADKTQWVSLYASVVGTSESTSFDQFYDWAVRTCQKDLGGFPQSSSDIYRALQLNCENVPQSWCDSYPGGKTYHPDSALFTNPKAEACYTL</sequence>
<comment type="caution">
    <text evidence="2">The sequence shown here is derived from an EMBL/GenBank/DDBJ whole genome shotgun (WGS) entry which is preliminary data.</text>
</comment>
<dbReference type="Proteomes" id="UP000176998">
    <property type="component" value="Unassembled WGS sequence"/>
</dbReference>
<gene>
    <name evidence="2" type="ORF">CORC01_04863</name>
</gene>
<keyword evidence="1" id="KW-0732">Signal</keyword>
<feature type="signal peptide" evidence="1">
    <location>
        <begin position="1"/>
        <end position="15"/>
    </location>
</feature>
<proteinExistence type="predicted"/>
<reference evidence="2 3" key="1">
    <citation type="submission" date="2016-09" db="EMBL/GenBank/DDBJ databases">
        <authorList>
            <person name="Capua I."/>
            <person name="De Benedictis P."/>
            <person name="Joannis T."/>
            <person name="Lombin L.H."/>
            <person name="Cattoli G."/>
        </authorList>
    </citation>
    <scope>NUCLEOTIDE SEQUENCE [LARGE SCALE GENOMIC DNA]</scope>
    <source>
        <strain evidence="2 3">IMI 309357</strain>
    </source>
</reference>
<dbReference type="OrthoDB" id="4792435at2759"/>
<organism evidence="2 3">
    <name type="scientific">Colletotrichum orchidophilum</name>
    <dbReference type="NCBI Taxonomy" id="1209926"/>
    <lineage>
        <taxon>Eukaryota</taxon>
        <taxon>Fungi</taxon>
        <taxon>Dikarya</taxon>
        <taxon>Ascomycota</taxon>
        <taxon>Pezizomycotina</taxon>
        <taxon>Sordariomycetes</taxon>
        <taxon>Hypocreomycetidae</taxon>
        <taxon>Glomerellales</taxon>
        <taxon>Glomerellaceae</taxon>
        <taxon>Colletotrichum</taxon>
    </lineage>
</organism>
<dbReference type="RefSeq" id="XP_022477107.1">
    <property type="nucleotide sequence ID" value="XM_022616510.1"/>
</dbReference>
<feature type="chain" id="PRO_5012136324" evidence="1">
    <location>
        <begin position="16"/>
        <end position="104"/>
    </location>
</feature>
<evidence type="ECO:0000313" key="2">
    <source>
        <dbReference type="EMBL" id="OHE99962.1"/>
    </source>
</evidence>
<name>A0A1G4BF79_9PEZI</name>
<keyword evidence="3" id="KW-1185">Reference proteome</keyword>